<dbReference type="InterPro" id="IPR000700">
    <property type="entry name" value="PAS-assoc_C"/>
</dbReference>
<dbReference type="PANTHER" id="PTHR43047:SF72">
    <property type="entry name" value="OSMOSENSING HISTIDINE PROTEIN KINASE SLN1"/>
    <property type="match status" value="1"/>
</dbReference>
<evidence type="ECO:0000256" key="5">
    <source>
        <dbReference type="ARBA" id="ARBA00022777"/>
    </source>
</evidence>
<dbReference type="SMART" id="SM00387">
    <property type="entry name" value="HATPase_c"/>
    <property type="match status" value="1"/>
</dbReference>
<dbReference type="GO" id="GO:0005886">
    <property type="term" value="C:plasma membrane"/>
    <property type="evidence" value="ECO:0007669"/>
    <property type="project" value="TreeGrafter"/>
</dbReference>
<dbReference type="SMART" id="SM00388">
    <property type="entry name" value="HisKA"/>
    <property type="match status" value="1"/>
</dbReference>
<dbReference type="InterPro" id="IPR004358">
    <property type="entry name" value="Sig_transdc_His_kin-like_C"/>
</dbReference>
<keyword evidence="5 13" id="KW-0418">Kinase</keyword>
<dbReference type="InterPro" id="IPR003661">
    <property type="entry name" value="HisK_dim/P_dom"/>
</dbReference>
<dbReference type="InterPro" id="IPR036097">
    <property type="entry name" value="HisK_dim/P_sf"/>
</dbReference>
<keyword evidence="8" id="KW-0175">Coiled coil</keyword>
<reference evidence="13" key="1">
    <citation type="submission" date="2019-10" db="EMBL/GenBank/DDBJ databases">
        <title>Draft genome sequece of Microseira wollei NIES-4236.</title>
        <authorList>
            <person name="Yamaguchi H."/>
            <person name="Suzuki S."/>
            <person name="Kawachi M."/>
        </authorList>
    </citation>
    <scope>NUCLEOTIDE SEQUENCE</scope>
    <source>
        <strain evidence="13">NIES-4236</strain>
    </source>
</reference>
<feature type="domain" description="PAS" evidence="11">
    <location>
        <begin position="222"/>
        <end position="267"/>
    </location>
</feature>
<evidence type="ECO:0000256" key="1">
    <source>
        <dbReference type="ARBA" id="ARBA00000085"/>
    </source>
</evidence>
<dbReference type="NCBIfam" id="TIGR00229">
    <property type="entry name" value="sensory_box"/>
    <property type="match status" value="2"/>
</dbReference>
<dbReference type="SUPFAM" id="SSF55874">
    <property type="entry name" value="ATPase domain of HSP90 chaperone/DNA topoisomerase II/histidine kinase"/>
    <property type="match status" value="1"/>
</dbReference>
<dbReference type="InterPro" id="IPR005467">
    <property type="entry name" value="His_kinase_dom"/>
</dbReference>
<dbReference type="PANTHER" id="PTHR43047">
    <property type="entry name" value="TWO-COMPONENT HISTIDINE PROTEIN KINASE"/>
    <property type="match status" value="1"/>
</dbReference>
<dbReference type="Gene3D" id="3.30.565.10">
    <property type="entry name" value="Histidine kinase-like ATPase, C-terminal domain"/>
    <property type="match status" value="1"/>
</dbReference>
<dbReference type="SUPFAM" id="SSF55781">
    <property type="entry name" value="GAF domain-like"/>
    <property type="match status" value="1"/>
</dbReference>
<keyword evidence="14" id="KW-1185">Reference proteome</keyword>
<keyword evidence="4" id="KW-0808">Transferase</keyword>
<dbReference type="AlphaFoldDB" id="A0AAV3XNG3"/>
<dbReference type="InterPro" id="IPR003594">
    <property type="entry name" value="HATPase_dom"/>
</dbReference>
<dbReference type="CDD" id="cd00130">
    <property type="entry name" value="PAS"/>
    <property type="match status" value="2"/>
</dbReference>
<dbReference type="SMART" id="SM00091">
    <property type="entry name" value="PAS"/>
    <property type="match status" value="2"/>
</dbReference>
<keyword evidence="7" id="KW-0472">Membrane</keyword>
<dbReference type="InterPro" id="IPR029016">
    <property type="entry name" value="GAF-like_dom_sf"/>
</dbReference>
<evidence type="ECO:0000313" key="14">
    <source>
        <dbReference type="Proteomes" id="UP001050975"/>
    </source>
</evidence>
<feature type="compositionally biased region" description="Basic and acidic residues" evidence="9">
    <location>
        <begin position="417"/>
        <end position="447"/>
    </location>
</feature>
<organism evidence="13 14">
    <name type="scientific">Microseira wollei NIES-4236</name>
    <dbReference type="NCBI Taxonomy" id="2530354"/>
    <lineage>
        <taxon>Bacteria</taxon>
        <taxon>Bacillati</taxon>
        <taxon>Cyanobacteriota</taxon>
        <taxon>Cyanophyceae</taxon>
        <taxon>Oscillatoriophycideae</taxon>
        <taxon>Aerosakkonematales</taxon>
        <taxon>Aerosakkonemataceae</taxon>
        <taxon>Microseira</taxon>
    </lineage>
</organism>
<evidence type="ECO:0000259" key="12">
    <source>
        <dbReference type="PROSITE" id="PS50113"/>
    </source>
</evidence>
<dbReference type="Gene3D" id="3.30.450.40">
    <property type="match status" value="1"/>
</dbReference>
<dbReference type="SUPFAM" id="SSF55785">
    <property type="entry name" value="PYP-like sensor domain (PAS domain)"/>
    <property type="match status" value="2"/>
</dbReference>
<dbReference type="Pfam" id="PF02518">
    <property type="entry name" value="HATPase_c"/>
    <property type="match status" value="1"/>
</dbReference>
<evidence type="ECO:0000256" key="3">
    <source>
        <dbReference type="ARBA" id="ARBA00022553"/>
    </source>
</evidence>
<sequence>MNPPIPENEAARLAALYQYQILDTDPEPAFDDLANLAAYICSTPMASISLVDADRQWFKAKVGLEITETPRQIAFCAHTILEPEVLIVSDAKLDSRFANNPLVTSDPGMRFYAGITLTTSNGYAIGAICVMDRQPRQMTTQQVEALKALGRQAIAQLDLRQQNALLAKSAAERQQTQAALRKAKDELELRVAERTAELVSVNEQLSVELLERKHVEEALRVSQARFAGILEIADDAIISVDANQRIILFNQGAEKIFGYSAAEVLNEPLGKLLPQQFEEIHCQHVDKFSKSAGKARKMGERREIYGRRSDGSEFPAEASISKLEVGGETIFTTILRDISDRKRNQAALERLSHQNELILNSVGEGLCGLDLQGKITFVNPAAAKLLGYKIEELIGESIDTILQQDLSNPSESIPLKNDGETGRRGDGESDPDPDRSTWYDPGEFIRGEEEEEDTGTQGQGRGGSSLTTLDPLACLPFDPSSSKLESPGSYHGVSPRHPVPASPHPIQESLRDGTVHQVRKAIFWRRDGSNFPVEYVSTPILRSPTAVAFSGRKSPTQTEILGAVIAFRDITERQIVERMKDEFISVVSHELRTPLTSIHGSLGMLASGLLSTQPEKSQRLLEIAVDSTERLVRLINDILDVERIESGKVTMAKLSCNAADLMAQAADTMQAMADKAGVTLSVSTVSAQLWADPDRIIQTLTNLLSNGIKFSSRGDTVWLSAEITAAEEQRCRGELNSTFSPAHPLTRSPANMKQILFKVKDQGRGIPADKLETIFERFQQVDVSDSRNSEGTGLGLAICRSIVQQHGGRIWVESTLGEGSTFYFTLPLKQSVTNHP</sequence>
<dbReference type="InterPro" id="IPR000014">
    <property type="entry name" value="PAS"/>
</dbReference>
<comment type="caution">
    <text evidence="13">The sequence shown here is derived from an EMBL/GenBank/DDBJ whole genome shotgun (WGS) entry which is preliminary data.</text>
</comment>
<evidence type="ECO:0000256" key="7">
    <source>
        <dbReference type="ARBA" id="ARBA00023136"/>
    </source>
</evidence>
<feature type="domain" description="Histidine kinase" evidence="10">
    <location>
        <begin position="586"/>
        <end position="830"/>
    </location>
</feature>
<dbReference type="SUPFAM" id="SSF47384">
    <property type="entry name" value="Homodimeric domain of signal transducing histidine kinase"/>
    <property type="match status" value="1"/>
</dbReference>
<dbReference type="SMART" id="SM00065">
    <property type="entry name" value="GAF"/>
    <property type="match status" value="1"/>
</dbReference>
<dbReference type="CDD" id="cd00082">
    <property type="entry name" value="HisKA"/>
    <property type="match status" value="1"/>
</dbReference>
<dbReference type="InterPro" id="IPR036890">
    <property type="entry name" value="HATPase_C_sf"/>
</dbReference>
<dbReference type="EC" id="2.7.13.3" evidence="2"/>
<dbReference type="Gene3D" id="1.10.287.130">
    <property type="match status" value="1"/>
</dbReference>
<dbReference type="PROSITE" id="PS50113">
    <property type="entry name" value="PAC"/>
    <property type="match status" value="1"/>
</dbReference>
<evidence type="ECO:0000256" key="6">
    <source>
        <dbReference type="ARBA" id="ARBA00023012"/>
    </source>
</evidence>
<dbReference type="PROSITE" id="PS50109">
    <property type="entry name" value="HIS_KIN"/>
    <property type="match status" value="1"/>
</dbReference>
<dbReference type="FunFam" id="3.30.565.10:FF:000006">
    <property type="entry name" value="Sensor histidine kinase WalK"/>
    <property type="match status" value="1"/>
</dbReference>
<evidence type="ECO:0000313" key="13">
    <source>
        <dbReference type="EMBL" id="GET41112.1"/>
    </source>
</evidence>
<dbReference type="Proteomes" id="UP001050975">
    <property type="component" value="Unassembled WGS sequence"/>
</dbReference>
<dbReference type="PROSITE" id="PS50112">
    <property type="entry name" value="PAS"/>
    <property type="match status" value="2"/>
</dbReference>
<dbReference type="GO" id="GO:0000155">
    <property type="term" value="F:phosphorelay sensor kinase activity"/>
    <property type="evidence" value="ECO:0007669"/>
    <property type="project" value="InterPro"/>
</dbReference>
<dbReference type="RefSeq" id="WP_226587329.1">
    <property type="nucleotide sequence ID" value="NZ_BLAY01000110.1"/>
</dbReference>
<evidence type="ECO:0000256" key="2">
    <source>
        <dbReference type="ARBA" id="ARBA00012438"/>
    </source>
</evidence>
<feature type="domain" description="PAS" evidence="11">
    <location>
        <begin position="358"/>
        <end position="405"/>
    </location>
</feature>
<dbReference type="InterPro" id="IPR003018">
    <property type="entry name" value="GAF"/>
</dbReference>
<gene>
    <name evidence="13" type="ORF">MiSe_59240</name>
</gene>
<keyword evidence="3" id="KW-0597">Phosphoprotein</keyword>
<evidence type="ECO:0000256" key="8">
    <source>
        <dbReference type="SAM" id="Coils"/>
    </source>
</evidence>
<evidence type="ECO:0000259" key="11">
    <source>
        <dbReference type="PROSITE" id="PS50112"/>
    </source>
</evidence>
<dbReference type="EMBL" id="BLAY01000110">
    <property type="protein sequence ID" value="GET41112.1"/>
    <property type="molecule type" value="Genomic_DNA"/>
</dbReference>
<feature type="coiled-coil region" evidence="8">
    <location>
        <begin position="166"/>
        <end position="204"/>
    </location>
</feature>
<feature type="domain" description="PAC" evidence="12">
    <location>
        <begin position="300"/>
        <end position="350"/>
    </location>
</feature>
<dbReference type="InterPro" id="IPR035965">
    <property type="entry name" value="PAS-like_dom_sf"/>
</dbReference>
<dbReference type="Pfam" id="PF13426">
    <property type="entry name" value="PAS_9"/>
    <property type="match status" value="1"/>
</dbReference>
<keyword evidence="6" id="KW-0902">Two-component regulatory system</keyword>
<name>A0AAV3XNG3_9CYAN</name>
<dbReference type="Pfam" id="PF00512">
    <property type="entry name" value="HisKA"/>
    <property type="match status" value="1"/>
</dbReference>
<dbReference type="FunFam" id="1.10.287.130:FF:000001">
    <property type="entry name" value="Two-component sensor histidine kinase"/>
    <property type="match status" value="1"/>
</dbReference>
<protein>
    <recommendedName>
        <fullName evidence="2">histidine kinase</fullName>
        <ecNumber evidence="2">2.7.13.3</ecNumber>
    </recommendedName>
</protein>
<comment type="catalytic activity">
    <reaction evidence="1">
        <text>ATP + protein L-histidine = ADP + protein N-phospho-L-histidine.</text>
        <dbReference type="EC" id="2.7.13.3"/>
    </reaction>
</comment>
<dbReference type="GO" id="GO:0009927">
    <property type="term" value="F:histidine phosphotransfer kinase activity"/>
    <property type="evidence" value="ECO:0007669"/>
    <property type="project" value="TreeGrafter"/>
</dbReference>
<feature type="region of interest" description="Disordered" evidence="9">
    <location>
        <begin position="405"/>
        <end position="512"/>
    </location>
</feature>
<dbReference type="GO" id="GO:0006355">
    <property type="term" value="P:regulation of DNA-templated transcription"/>
    <property type="evidence" value="ECO:0007669"/>
    <property type="project" value="InterPro"/>
</dbReference>
<dbReference type="Gene3D" id="3.30.450.20">
    <property type="entry name" value="PAS domain"/>
    <property type="match status" value="3"/>
</dbReference>
<evidence type="ECO:0000259" key="10">
    <source>
        <dbReference type="PROSITE" id="PS50109"/>
    </source>
</evidence>
<evidence type="ECO:0000256" key="4">
    <source>
        <dbReference type="ARBA" id="ARBA00022679"/>
    </source>
</evidence>
<dbReference type="InterPro" id="IPR013767">
    <property type="entry name" value="PAS_fold"/>
</dbReference>
<dbReference type="Pfam" id="PF00989">
    <property type="entry name" value="PAS"/>
    <property type="match status" value="1"/>
</dbReference>
<dbReference type="CDD" id="cd16922">
    <property type="entry name" value="HATPase_EvgS-ArcB-TorS-like"/>
    <property type="match status" value="1"/>
</dbReference>
<proteinExistence type="predicted"/>
<dbReference type="PRINTS" id="PR00344">
    <property type="entry name" value="BCTRLSENSOR"/>
</dbReference>
<accession>A0AAV3XNG3</accession>
<evidence type="ECO:0000256" key="9">
    <source>
        <dbReference type="SAM" id="MobiDB-lite"/>
    </source>
</evidence>